<dbReference type="Proteomes" id="UP000242310">
    <property type="component" value="Unassembled WGS sequence"/>
</dbReference>
<dbReference type="InterPro" id="IPR036264">
    <property type="entry name" value="Bact_exopeptidase_dim_dom"/>
</dbReference>
<name>A0A2P8HE75_9BACI</name>
<evidence type="ECO:0000256" key="8">
    <source>
        <dbReference type="ARBA" id="ARBA00023049"/>
    </source>
</evidence>
<keyword evidence="8" id="KW-0482">Metalloprotease</keyword>
<dbReference type="SUPFAM" id="SSF53187">
    <property type="entry name" value="Zn-dependent exopeptidases"/>
    <property type="match status" value="1"/>
</dbReference>
<sequence length="466" mass="51112">MERFEQEFLTKLDELVSIESVYHDAEATSEAPFGKGPAEALNCVLRWGEEDGMIVKNVDGYAGHIQLGEGRGEDAASVLVHLDVVPPGPGWTKAPFALTEEDGRLYGRGVLDNKGAAVAAYMALKQIKTEGVALKRPLRFIAGIDEERHWACMDHYFQEEPQPKTGFVPDADFPVITKEKGILDVEVTQPLFNIETSAPVFLQSLHSGERENMVPAAAEAELVMYDAAELERLYKLLEHMLAADQFKVEAHGSVLRLDVYGTPAHGAAPDLGDHAAVKLGQVLEQLPLDQAGLTFVQKLLAEWGDSTGRLLGVQKETSDAVLTVNAGVVRYDASTKQAKIVATVRAPAEVPLAELRAQLDTWAERRGMDLRVLDELPGHSLQSDHPLAQMLLDVYEGHTGERPAPLAIGGATYARVLKDGAAFGPLFPNRENTAHQADEWMYFKDLLLCTKMYEDVLQRLGQAENL</sequence>
<dbReference type="PANTHER" id="PTHR43808">
    <property type="entry name" value="ACETYLORNITHINE DEACETYLASE"/>
    <property type="match status" value="1"/>
</dbReference>
<evidence type="ECO:0000256" key="1">
    <source>
        <dbReference type="ARBA" id="ARBA00001947"/>
    </source>
</evidence>
<evidence type="ECO:0000256" key="4">
    <source>
        <dbReference type="ARBA" id="ARBA00022723"/>
    </source>
</evidence>
<comment type="caution">
    <text evidence="9">The sequence shown here is derived from an EMBL/GenBank/DDBJ whole genome shotgun (WGS) entry which is preliminary data.</text>
</comment>
<keyword evidence="4" id="KW-0479">Metal-binding</keyword>
<dbReference type="GO" id="GO:0016805">
    <property type="term" value="F:dipeptidase activity"/>
    <property type="evidence" value="ECO:0007669"/>
    <property type="project" value="UniProtKB-KW"/>
</dbReference>
<dbReference type="GO" id="GO:0008777">
    <property type="term" value="F:acetylornithine deacetylase activity"/>
    <property type="evidence" value="ECO:0007669"/>
    <property type="project" value="TreeGrafter"/>
</dbReference>
<keyword evidence="6" id="KW-0862">Zinc</keyword>
<evidence type="ECO:0000256" key="6">
    <source>
        <dbReference type="ARBA" id="ARBA00022833"/>
    </source>
</evidence>
<comment type="cofactor">
    <cofactor evidence="1">
        <name>Zn(2+)</name>
        <dbReference type="ChEBI" id="CHEBI:29105"/>
    </cofactor>
</comment>
<keyword evidence="10" id="KW-1185">Reference proteome</keyword>
<evidence type="ECO:0000313" key="10">
    <source>
        <dbReference type="Proteomes" id="UP000242310"/>
    </source>
</evidence>
<dbReference type="GO" id="GO:0006526">
    <property type="term" value="P:L-arginine biosynthetic process"/>
    <property type="evidence" value="ECO:0007669"/>
    <property type="project" value="TreeGrafter"/>
</dbReference>
<dbReference type="GO" id="GO:0008270">
    <property type="term" value="F:zinc ion binding"/>
    <property type="evidence" value="ECO:0007669"/>
    <property type="project" value="InterPro"/>
</dbReference>
<dbReference type="NCBIfam" id="TIGR01887">
    <property type="entry name" value="dipeptidaselike"/>
    <property type="match status" value="1"/>
</dbReference>
<comment type="similarity">
    <text evidence="2">Belongs to the peptidase M20A family.</text>
</comment>
<evidence type="ECO:0000256" key="7">
    <source>
        <dbReference type="ARBA" id="ARBA00022997"/>
    </source>
</evidence>
<dbReference type="Gene3D" id="3.40.630.10">
    <property type="entry name" value="Zn peptidases"/>
    <property type="match status" value="1"/>
</dbReference>
<evidence type="ECO:0000256" key="2">
    <source>
        <dbReference type="ARBA" id="ARBA00006247"/>
    </source>
</evidence>
<dbReference type="GO" id="GO:0008237">
    <property type="term" value="F:metallopeptidase activity"/>
    <property type="evidence" value="ECO:0007669"/>
    <property type="project" value="UniProtKB-KW"/>
</dbReference>
<gene>
    <name evidence="9" type="ORF">B0H94_108133</name>
</gene>
<keyword evidence="3" id="KW-0645">Protease</keyword>
<dbReference type="InterPro" id="IPR002933">
    <property type="entry name" value="Peptidase_M20"/>
</dbReference>
<dbReference type="InterPro" id="IPR050072">
    <property type="entry name" value="Peptidase_M20A"/>
</dbReference>
<accession>A0A2P8HE75</accession>
<dbReference type="EMBL" id="PYAV01000008">
    <property type="protein sequence ID" value="PSL44520.1"/>
    <property type="molecule type" value="Genomic_DNA"/>
</dbReference>
<evidence type="ECO:0000256" key="3">
    <source>
        <dbReference type="ARBA" id="ARBA00022670"/>
    </source>
</evidence>
<dbReference type="PANTHER" id="PTHR43808:SF31">
    <property type="entry name" value="N-ACETYL-L-CITRULLINE DEACETYLASE"/>
    <property type="match status" value="1"/>
</dbReference>
<reference evidence="9 10" key="1">
    <citation type="submission" date="2018-03" db="EMBL/GenBank/DDBJ databases">
        <title>Genomic Encyclopedia of Type Strains, Phase III (KMG-III): the genomes of soil and plant-associated and newly described type strains.</title>
        <authorList>
            <person name="Whitman W."/>
        </authorList>
    </citation>
    <scope>NUCLEOTIDE SEQUENCE [LARGE SCALE GENOMIC DNA]</scope>
    <source>
        <strain evidence="9 10">CGMCC 1.07653</strain>
    </source>
</reference>
<keyword evidence="5" id="KW-0378">Hydrolase</keyword>
<evidence type="ECO:0000313" key="9">
    <source>
        <dbReference type="EMBL" id="PSL44520.1"/>
    </source>
</evidence>
<dbReference type="Pfam" id="PF01546">
    <property type="entry name" value="Peptidase_M20"/>
    <property type="match status" value="1"/>
</dbReference>
<dbReference type="Gene3D" id="3.30.70.360">
    <property type="match status" value="2"/>
</dbReference>
<dbReference type="GO" id="GO:0006508">
    <property type="term" value="P:proteolysis"/>
    <property type="evidence" value="ECO:0007669"/>
    <property type="project" value="UniProtKB-KW"/>
</dbReference>
<dbReference type="RefSeq" id="WP_181315339.1">
    <property type="nucleotide sequence ID" value="NZ_PYAV01000008.1"/>
</dbReference>
<dbReference type="AlphaFoldDB" id="A0A2P8HE75"/>
<keyword evidence="7" id="KW-0224">Dipeptidase</keyword>
<evidence type="ECO:0000256" key="5">
    <source>
        <dbReference type="ARBA" id="ARBA00022801"/>
    </source>
</evidence>
<protein>
    <submittedName>
        <fullName evidence="9">Succinyl-diaminopimelate desuccinylase</fullName>
    </submittedName>
</protein>
<dbReference type="SUPFAM" id="SSF55031">
    <property type="entry name" value="Bacterial exopeptidase dimerisation domain"/>
    <property type="match status" value="1"/>
</dbReference>
<dbReference type="InterPro" id="IPR010964">
    <property type="entry name" value="M20A_pepV-rel"/>
</dbReference>
<organism evidence="9 10">
    <name type="scientific">Salsuginibacillus halophilus</name>
    <dbReference type="NCBI Taxonomy" id="517424"/>
    <lineage>
        <taxon>Bacteria</taxon>
        <taxon>Bacillati</taxon>
        <taxon>Bacillota</taxon>
        <taxon>Bacilli</taxon>
        <taxon>Bacillales</taxon>
        <taxon>Bacillaceae</taxon>
        <taxon>Salsuginibacillus</taxon>
    </lineage>
</organism>
<proteinExistence type="inferred from homology"/>